<keyword evidence="6 7" id="KW-0472">Membrane</keyword>
<dbReference type="NCBIfam" id="TIGR00711">
    <property type="entry name" value="efflux_EmrB"/>
    <property type="match status" value="1"/>
</dbReference>
<dbReference type="PRINTS" id="PR01036">
    <property type="entry name" value="TCRTETB"/>
</dbReference>
<name>A0A9D1E944_9FIRM</name>
<feature type="transmembrane region" description="Helical" evidence="7">
    <location>
        <begin position="228"/>
        <end position="247"/>
    </location>
</feature>
<feature type="transmembrane region" description="Helical" evidence="7">
    <location>
        <begin position="81"/>
        <end position="104"/>
    </location>
</feature>
<feature type="transmembrane region" description="Helical" evidence="7">
    <location>
        <begin position="342"/>
        <end position="370"/>
    </location>
</feature>
<dbReference type="InterPro" id="IPR020846">
    <property type="entry name" value="MFS_dom"/>
</dbReference>
<dbReference type="Pfam" id="PF07690">
    <property type="entry name" value="MFS_1"/>
    <property type="match status" value="1"/>
</dbReference>
<dbReference type="AlphaFoldDB" id="A0A9D1E944"/>
<evidence type="ECO:0000256" key="3">
    <source>
        <dbReference type="ARBA" id="ARBA00022475"/>
    </source>
</evidence>
<feature type="transmembrane region" description="Helical" evidence="7">
    <location>
        <begin position="140"/>
        <end position="163"/>
    </location>
</feature>
<evidence type="ECO:0000313" key="10">
    <source>
        <dbReference type="Proteomes" id="UP000823912"/>
    </source>
</evidence>
<evidence type="ECO:0000256" key="7">
    <source>
        <dbReference type="SAM" id="Phobius"/>
    </source>
</evidence>
<keyword evidence="2" id="KW-0813">Transport</keyword>
<evidence type="ECO:0000313" key="9">
    <source>
        <dbReference type="EMBL" id="HIR70675.1"/>
    </source>
</evidence>
<comment type="subcellular location">
    <subcellularLocation>
        <location evidence="1">Cell membrane</location>
        <topology evidence="1">Multi-pass membrane protein</topology>
    </subcellularLocation>
</comment>
<reference evidence="9" key="1">
    <citation type="submission" date="2020-10" db="EMBL/GenBank/DDBJ databases">
        <authorList>
            <person name="Gilroy R."/>
        </authorList>
    </citation>
    <scope>NUCLEOTIDE SEQUENCE</scope>
    <source>
        <strain evidence="9">ChiSjej5B23-6657</strain>
    </source>
</reference>
<accession>A0A9D1E944</accession>
<dbReference type="Proteomes" id="UP000823912">
    <property type="component" value="Unassembled WGS sequence"/>
</dbReference>
<evidence type="ECO:0000256" key="2">
    <source>
        <dbReference type="ARBA" id="ARBA00022448"/>
    </source>
</evidence>
<organism evidence="9 10">
    <name type="scientific">Candidatus Pullilachnospira gallistercoris</name>
    <dbReference type="NCBI Taxonomy" id="2840911"/>
    <lineage>
        <taxon>Bacteria</taxon>
        <taxon>Bacillati</taxon>
        <taxon>Bacillota</taxon>
        <taxon>Clostridia</taxon>
        <taxon>Lachnospirales</taxon>
        <taxon>Lachnospiraceae</taxon>
        <taxon>Lachnospiraceae incertae sedis</taxon>
        <taxon>Candidatus Pullilachnospira</taxon>
    </lineage>
</organism>
<proteinExistence type="predicted"/>
<feature type="transmembrane region" description="Helical" evidence="7">
    <location>
        <begin position="169"/>
        <end position="190"/>
    </location>
</feature>
<feature type="domain" description="Major facilitator superfamily (MFS) profile" evidence="8">
    <location>
        <begin position="11"/>
        <end position="463"/>
    </location>
</feature>
<feature type="transmembrane region" description="Helical" evidence="7">
    <location>
        <begin position="202"/>
        <end position="222"/>
    </location>
</feature>
<dbReference type="GO" id="GO:0022857">
    <property type="term" value="F:transmembrane transporter activity"/>
    <property type="evidence" value="ECO:0007669"/>
    <property type="project" value="InterPro"/>
</dbReference>
<feature type="transmembrane region" description="Helical" evidence="7">
    <location>
        <begin position="12"/>
        <end position="33"/>
    </location>
</feature>
<feature type="transmembrane region" description="Helical" evidence="7">
    <location>
        <begin position="268"/>
        <end position="289"/>
    </location>
</feature>
<dbReference type="PANTHER" id="PTHR42718">
    <property type="entry name" value="MAJOR FACILITATOR SUPERFAMILY MULTIDRUG TRANSPORTER MFSC"/>
    <property type="match status" value="1"/>
</dbReference>
<feature type="transmembrane region" description="Helical" evidence="7">
    <location>
        <begin position="440"/>
        <end position="461"/>
    </location>
</feature>
<evidence type="ECO:0000256" key="1">
    <source>
        <dbReference type="ARBA" id="ARBA00004651"/>
    </source>
</evidence>
<comment type="caution">
    <text evidence="9">The sequence shown here is derived from an EMBL/GenBank/DDBJ whole genome shotgun (WGS) entry which is preliminary data.</text>
</comment>
<evidence type="ECO:0000256" key="5">
    <source>
        <dbReference type="ARBA" id="ARBA00022989"/>
    </source>
</evidence>
<keyword evidence="4 7" id="KW-0812">Transmembrane</keyword>
<dbReference type="InterPro" id="IPR004638">
    <property type="entry name" value="EmrB-like"/>
</dbReference>
<dbReference type="InterPro" id="IPR036259">
    <property type="entry name" value="MFS_trans_sf"/>
</dbReference>
<reference evidence="9" key="2">
    <citation type="journal article" date="2021" name="PeerJ">
        <title>Extensive microbial diversity within the chicken gut microbiome revealed by metagenomics and culture.</title>
        <authorList>
            <person name="Gilroy R."/>
            <person name="Ravi A."/>
            <person name="Getino M."/>
            <person name="Pursley I."/>
            <person name="Horton D.L."/>
            <person name="Alikhan N.F."/>
            <person name="Baker D."/>
            <person name="Gharbi K."/>
            <person name="Hall N."/>
            <person name="Watson M."/>
            <person name="Adriaenssens E.M."/>
            <person name="Foster-Nyarko E."/>
            <person name="Jarju S."/>
            <person name="Secka A."/>
            <person name="Antonio M."/>
            <person name="Oren A."/>
            <person name="Chaudhuri R.R."/>
            <person name="La Ragione R."/>
            <person name="Hildebrand F."/>
            <person name="Pallen M.J."/>
        </authorList>
    </citation>
    <scope>NUCLEOTIDE SEQUENCE</scope>
    <source>
        <strain evidence="9">ChiSjej5B23-6657</strain>
    </source>
</reference>
<feature type="transmembrane region" description="Helical" evidence="7">
    <location>
        <begin position="301"/>
        <end position="321"/>
    </location>
</feature>
<dbReference type="PANTHER" id="PTHR42718:SF43">
    <property type="entry name" value="LINCOMYCIN RESISTANCE PROTEIN LMRB"/>
    <property type="match status" value="1"/>
</dbReference>
<feature type="transmembrane region" description="Helical" evidence="7">
    <location>
        <begin position="110"/>
        <end position="128"/>
    </location>
</feature>
<evidence type="ECO:0000259" key="8">
    <source>
        <dbReference type="PROSITE" id="PS50850"/>
    </source>
</evidence>
<keyword evidence="5 7" id="KW-1133">Transmembrane helix</keyword>
<feature type="transmembrane region" description="Helical" evidence="7">
    <location>
        <begin position="53"/>
        <end position="72"/>
    </location>
</feature>
<evidence type="ECO:0000256" key="6">
    <source>
        <dbReference type="ARBA" id="ARBA00023136"/>
    </source>
</evidence>
<protein>
    <submittedName>
        <fullName evidence="9">DHA2 family efflux MFS transporter permease subunit</fullName>
    </submittedName>
</protein>
<dbReference type="EMBL" id="DVHM01000084">
    <property type="protein sequence ID" value="HIR70675.1"/>
    <property type="molecule type" value="Genomic_DNA"/>
</dbReference>
<dbReference type="SUPFAM" id="SSF103473">
    <property type="entry name" value="MFS general substrate transporter"/>
    <property type="match status" value="1"/>
</dbReference>
<dbReference type="InterPro" id="IPR011701">
    <property type="entry name" value="MFS"/>
</dbReference>
<keyword evidence="3" id="KW-1003">Cell membrane</keyword>
<dbReference type="GO" id="GO:0005886">
    <property type="term" value="C:plasma membrane"/>
    <property type="evidence" value="ECO:0007669"/>
    <property type="project" value="UniProtKB-SubCell"/>
</dbReference>
<evidence type="ECO:0000256" key="4">
    <source>
        <dbReference type="ARBA" id="ARBA00022692"/>
    </source>
</evidence>
<dbReference type="Gene3D" id="1.20.1250.20">
    <property type="entry name" value="MFS general substrate transporter like domains"/>
    <property type="match status" value="2"/>
</dbReference>
<sequence>MESFEKKIDAKLVLSILAAGIMSFSGVVVETAMNVTFPTLMKEFGIGTSTVQWITTGYLLILAVIIPASSYLKKRFTTKALFVTAISLFIVGTVMAAVTPVFSLLLVGRLIQGVGTGIALPLMFNIVLEQVPEDKLGFMMGLASLITAMAPAVGPSIGGLIVSNFGWRMIFVALLPLLILSLLFGVFSIRQVTKTEKISFQVTDYLFLAVGFACVIFATSAASEAGWISLPVIALLVVSVIALAIFYRRSTWATEPLIDVKVFGCLPFTLSVLVLVFIQFICLGLGFLIPNYAQIVSGQGAFVAGCLLLPGCLLGAALSPISGRILDRFGAMKPILTGNVSILIALCCFSIFAGNLTTVPVVIFYLFFAFGQGFSVGNSMTNGLRQLPPEKNADGNAVINTLQQLAGAIGTSVVSTLVASAQAARPDDMARATMEGSRSAFYLLTVLAVAVILCSCGVFFAGRKKAGSADRG</sequence>
<gene>
    <name evidence="9" type="ORF">IAA55_05285</name>
</gene>
<dbReference type="PROSITE" id="PS50850">
    <property type="entry name" value="MFS"/>
    <property type="match status" value="1"/>
</dbReference>